<dbReference type="STRING" id="62101.AB835_02235"/>
<evidence type="ECO:0000313" key="2">
    <source>
        <dbReference type="EMBL" id="ODS24710.1"/>
    </source>
</evidence>
<keyword evidence="1" id="KW-0732">Signal</keyword>
<organism evidence="2 3">
    <name type="scientific">Candidatus Endobugula sertula</name>
    <name type="common">Bugula neritina bacterial symbiont</name>
    <dbReference type="NCBI Taxonomy" id="62101"/>
    <lineage>
        <taxon>Bacteria</taxon>
        <taxon>Pseudomonadati</taxon>
        <taxon>Pseudomonadota</taxon>
        <taxon>Gammaproteobacteria</taxon>
        <taxon>Cellvibrionales</taxon>
        <taxon>Cellvibrionaceae</taxon>
        <taxon>Candidatus Endobugula</taxon>
    </lineage>
</organism>
<protein>
    <recommendedName>
        <fullName evidence="4">Lipoprotein</fullName>
    </recommendedName>
</protein>
<reference evidence="2 3" key="1">
    <citation type="journal article" date="2016" name="Appl. Environ. Microbiol.">
        <title>Lack of Overt Genome Reduction in the Bryostatin-Producing Bryozoan Symbiont "Candidatus Endobugula sertula".</title>
        <authorList>
            <person name="Miller I.J."/>
            <person name="Vanee N."/>
            <person name="Fong S.S."/>
            <person name="Lim-Fong G.E."/>
            <person name="Kwan J.C."/>
        </authorList>
    </citation>
    <scope>NUCLEOTIDE SEQUENCE [LARGE SCALE GENOMIC DNA]</scope>
    <source>
        <strain evidence="2">AB1-4</strain>
    </source>
</reference>
<dbReference type="Gene3D" id="3.40.50.10610">
    <property type="entry name" value="ABC-type transport auxiliary lipoprotein component"/>
    <property type="match status" value="1"/>
</dbReference>
<dbReference type="InterPro" id="IPR008517">
    <property type="entry name" value="GNA1162-like"/>
</dbReference>
<sequence length="216" mass="23681">MKVLKCYKNKITLIALFILLAGCQTPHPYDYTNLLNSQPKSIVVIPPINNSVEVNAPYIFLSTISKPLAEKGYYVFPVSVIDHFLKENGLPTPDEMNTVPLDKIRKFIGADAVLYTNINNWGQKYQVISSTAIVTSTLKLVDTRTGDLLWETTAEASRESGDGGGGLLGAIAAAVTEQIIGSLHDQTPQLSRLANQNAINHPQRGLLDDPYRKTSL</sequence>
<feature type="signal peptide" evidence="1">
    <location>
        <begin position="1"/>
        <end position="28"/>
    </location>
</feature>
<dbReference type="Proteomes" id="UP000242502">
    <property type="component" value="Unassembled WGS sequence"/>
</dbReference>
<gene>
    <name evidence="2" type="ORF">AB835_02235</name>
</gene>
<dbReference type="PROSITE" id="PS51257">
    <property type="entry name" value="PROKAR_LIPOPROTEIN"/>
    <property type="match status" value="1"/>
</dbReference>
<evidence type="ECO:0008006" key="4">
    <source>
        <dbReference type="Google" id="ProtNLM"/>
    </source>
</evidence>
<evidence type="ECO:0000256" key="1">
    <source>
        <dbReference type="SAM" id="SignalP"/>
    </source>
</evidence>
<proteinExistence type="predicted"/>
<accession>A0A1D2QT61</accession>
<name>A0A1D2QT61_9GAMM</name>
<feature type="chain" id="PRO_5008906579" description="Lipoprotein" evidence="1">
    <location>
        <begin position="29"/>
        <end position="216"/>
    </location>
</feature>
<dbReference type="Pfam" id="PF05643">
    <property type="entry name" value="GNA1162-like"/>
    <property type="match status" value="1"/>
</dbReference>
<dbReference type="EMBL" id="MDLC01000005">
    <property type="protein sequence ID" value="ODS24710.1"/>
    <property type="molecule type" value="Genomic_DNA"/>
</dbReference>
<comment type="caution">
    <text evidence="2">The sequence shown here is derived from an EMBL/GenBank/DDBJ whole genome shotgun (WGS) entry which is preliminary data.</text>
</comment>
<dbReference type="AlphaFoldDB" id="A0A1D2QT61"/>
<evidence type="ECO:0000313" key="3">
    <source>
        <dbReference type="Proteomes" id="UP000242502"/>
    </source>
</evidence>